<dbReference type="NCBIfam" id="TIGR03739">
    <property type="entry name" value="PRTRC_D"/>
    <property type="match status" value="1"/>
</dbReference>
<evidence type="ECO:0000313" key="3">
    <source>
        <dbReference type="EMBL" id="NMM03173.1"/>
    </source>
</evidence>
<dbReference type="InterPro" id="IPR043129">
    <property type="entry name" value="ATPase_NBD"/>
</dbReference>
<dbReference type="EMBL" id="JABBGJ010000049">
    <property type="protein sequence ID" value="NMM03173.1"/>
    <property type="molecule type" value="Genomic_DNA"/>
</dbReference>
<proteinExistence type="predicted"/>
<dbReference type="Proteomes" id="UP000544134">
    <property type="component" value="Unassembled WGS sequence"/>
</dbReference>
<sequence>MESKTFALDIGYGSTKCAYRKPDGKVGTDMFPSLAPFRAPGSVSASGGAGFGNRDVVTVTVNGTQYEVGPDVPLNAAYGETGRVLIEEYVRTDNYAALLAGAVYRAGFSRIRRLILGLPVHTMERFARELKERFTGKHEFGHGPITIDAVSVVPQPLGSMSYASSLYPEIRQKRHDYLLIDVGYFTTDWVYVSNFMVDDRRSGGRPGGSSHVLQRIAANIGKEYERPVDDIERIDVCLREKAKFRFFSHELDLAPYLAEAQQLIKAVIMGIGQRVGALQSVESIILTGGGSDLYYPALREMHRETRIQLLESPCFANAVGFLLLIESMPALH</sequence>
<evidence type="ECO:0000259" key="1">
    <source>
        <dbReference type="Pfam" id="PF17989"/>
    </source>
</evidence>
<keyword evidence="4" id="KW-1185">Reference proteome</keyword>
<name>A0A848IPZ9_9BURK</name>
<feature type="domain" description="Actin homologue MreB-like C-terminal" evidence="2">
    <location>
        <begin position="179"/>
        <end position="299"/>
    </location>
</feature>
<dbReference type="Gene3D" id="3.30.420.40">
    <property type="match status" value="2"/>
</dbReference>
<feature type="domain" description="Actin-like protein N-terminal" evidence="1">
    <location>
        <begin position="7"/>
        <end position="158"/>
    </location>
</feature>
<evidence type="ECO:0000313" key="4">
    <source>
        <dbReference type="Proteomes" id="UP000544134"/>
    </source>
</evidence>
<protein>
    <submittedName>
        <fullName evidence="3">PRTRC system protein D</fullName>
    </submittedName>
</protein>
<dbReference type="Pfam" id="PF17989">
    <property type="entry name" value="ALP_N"/>
    <property type="match status" value="1"/>
</dbReference>
<dbReference type="SUPFAM" id="SSF53067">
    <property type="entry name" value="Actin-like ATPase domain"/>
    <property type="match status" value="2"/>
</dbReference>
<gene>
    <name evidence="3" type="ORF">HHL24_35375</name>
</gene>
<dbReference type="InterPro" id="IPR022389">
    <property type="entry name" value="PRTRC_protein-D"/>
</dbReference>
<dbReference type="InterPro" id="IPR040607">
    <property type="entry name" value="ALP_N"/>
</dbReference>
<dbReference type="AlphaFoldDB" id="A0A848IPZ9"/>
<dbReference type="InterPro" id="IPR049067">
    <property type="entry name" value="MreB-like_C"/>
</dbReference>
<dbReference type="RefSeq" id="WP_169489925.1">
    <property type="nucleotide sequence ID" value="NZ_JABBGJ010000049.1"/>
</dbReference>
<evidence type="ECO:0000259" key="2">
    <source>
        <dbReference type="Pfam" id="PF21522"/>
    </source>
</evidence>
<comment type="caution">
    <text evidence="3">The sequence shown here is derived from an EMBL/GenBank/DDBJ whole genome shotgun (WGS) entry which is preliminary data.</text>
</comment>
<accession>A0A848IPZ9</accession>
<dbReference type="Pfam" id="PF21522">
    <property type="entry name" value="MreB-like_C"/>
    <property type="match status" value="1"/>
</dbReference>
<reference evidence="3 4" key="1">
    <citation type="submission" date="2020-04" db="EMBL/GenBank/DDBJ databases">
        <title>Paraburkholderia sp. RP-4-7 isolated from soil.</title>
        <authorList>
            <person name="Dahal R.H."/>
        </authorList>
    </citation>
    <scope>NUCLEOTIDE SEQUENCE [LARGE SCALE GENOMIC DNA]</scope>
    <source>
        <strain evidence="3 4">RP-4-7</strain>
    </source>
</reference>
<organism evidence="3 4">
    <name type="scientific">Paraburkholderia polaris</name>
    <dbReference type="NCBI Taxonomy" id="2728848"/>
    <lineage>
        <taxon>Bacteria</taxon>
        <taxon>Pseudomonadati</taxon>
        <taxon>Pseudomonadota</taxon>
        <taxon>Betaproteobacteria</taxon>
        <taxon>Burkholderiales</taxon>
        <taxon>Burkholderiaceae</taxon>
        <taxon>Paraburkholderia</taxon>
    </lineage>
</organism>